<dbReference type="OrthoDB" id="9796789at2"/>
<comment type="caution">
    <text evidence="6">The sequence shown here is derived from an EMBL/GenBank/DDBJ whole genome shotgun (WGS) entry which is preliminary data.</text>
</comment>
<evidence type="ECO:0000259" key="4">
    <source>
        <dbReference type="Pfam" id="PF00669"/>
    </source>
</evidence>
<keyword evidence="3" id="KW-0964">Secreted</keyword>
<accession>A0A254NGI0</accession>
<comment type="subcellular location">
    <subcellularLocation>
        <location evidence="3">Secreted</location>
    </subcellularLocation>
    <subcellularLocation>
        <location evidence="3">Bacterial flagellum</location>
    </subcellularLocation>
</comment>
<evidence type="ECO:0000256" key="1">
    <source>
        <dbReference type="ARBA" id="ARBA00005709"/>
    </source>
</evidence>
<dbReference type="Proteomes" id="UP000197446">
    <property type="component" value="Unassembled WGS sequence"/>
</dbReference>
<proteinExistence type="inferred from homology"/>
<reference evidence="6 7" key="1">
    <citation type="journal article" date="2007" name="Int. J. Syst. Evol. Microbiol.">
        <title>Description of Pelomonas aquatica sp. nov. and Pelomonas puraquae sp. nov., isolated from industrial and haemodialysis water.</title>
        <authorList>
            <person name="Gomila M."/>
            <person name="Bowien B."/>
            <person name="Falsen E."/>
            <person name="Moore E.R."/>
            <person name="Lalucat J."/>
        </authorList>
    </citation>
    <scope>NUCLEOTIDE SEQUENCE [LARGE SCALE GENOMIC DNA]</scope>
    <source>
        <strain evidence="6 7">CCUG 52769</strain>
    </source>
</reference>
<dbReference type="InterPro" id="IPR042187">
    <property type="entry name" value="Flagellin_C_sub2"/>
</dbReference>
<dbReference type="RefSeq" id="WP_088482047.1">
    <property type="nucleotide sequence ID" value="NZ_NISI01000001.1"/>
</dbReference>
<name>A0A254NGI0_9BURK</name>
<dbReference type="InterPro" id="IPR046358">
    <property type="entry name" value="Flagellin_C"/>
</dbReference>
<dbReference type="InterPro" id="IPR001492">
    <property type="entry name" value="Flagellin"/>
</dbReference>
<dbReference type="Gene3D" id="1.20.1330.10">
    <property type="entry name" value="f41 fragment of flagellin, N-terminal domain"/>
    <property type="match status" value="1"/>
</dbReference>
<comment type="function">
    <text evidence="3">Flagellin is the subunit protein which polymerizes to form the filaments of bacterial flagella.</text>
</comment>
<keyword evidence="7" id="KW-1185">Reference proteome</keyword>
<dbReference type="Pfam" id="PF00669">
    <property type="entry name" value="Flagellin_N"/>
    <property type="match status" value="1"/>
</dbReference>
<feature type="domain" description="Flagellin C-terminal" evidence="5">
    <location>
        <begin position="206"/>
        <end position="291"/>
    </location>
</feature>
<dbReference type="AlphaFoldDB" id="A0A254NGI0"/>
<dbReference type="Gene3D" id="6.10.10.10">
    <property type="entry name" value="Flagellar export chaperone, C-terminal domain"/>
    <property type="match status" value="1"/>
</dbReference>
<keyword evidence="6" id="KW-0282">Flagellum</keyword>
<evidence type="ECO:0000313" key="7">
    <source>
        <dbReference type="Proteomes" id="UP000197446"/>
    </source>
</evidence>
<dbReference type="PRINTS" id="PR00207">
    <property type="entry name" value="FLAGELLIN"/>
</dbReference>
<dbReference type="SUPFAM" id="SSF64518">
    <property type="entry name" value="Phase 1 flagellin"/>
    <property type="match status" value="1"/>
</dbReference>
<dbReference type="GO" id="GO:0005198">
    <property type="term" value="F:structural molecule activity"/>
    <property type="evidence" value="ECO:0007669"/>
    <property type="project" value="UniProtKB-UniRule"/>
</dbReference>
<evidence type="ECO:0000259" key="5">
    <source>
        <dbReference type="Pfam" id="PF00700"/>
    </source>
</evidence>
<comment type="similarity">
    <text evidence="1 3">Belongs to the bacterial flagellin family.</text>
</comment>
<dbReference type="GO" id="GO:0005576">
    <property type="term" value="C:extracellular region"/>
    <property type="evidence" value="ECO:0007669"/>
    <property type="project" value="UniProtKB-SubCell"/>
</dbReference>
<feature type="domain" description="Flagellin N-terminal" evidence="4">
    <location>
        <begin position="5"/>
        <end position="141"/>
    </location>
</feature>
<organism evidence="6 7">
    <name type="scientific">Roseateles puraquae</name>
    <dbReference type="NCBI Taxonomy" id="431059"/>
    <lineage>
        <taxon>Bacteria</taxon>
        <taxon>Pseudomonadati</taxon>
        <taxon>Pseudomonadota</taxon>
        <taxon>Betaproteobacteria</taxon>
        <taxon>Burkholderiales</taxon>
        <taxon>Sphaerotilaceae</taxon>
        <taxon>Roseateles</taxon>
    </lineage>
</organism>
<dbReference type="PANTHER" id="PTHR42792:SF2">
    <property type="entry name" value="FLAGELLIN"/>
    <property type="match status" value="1"/>
</dbReference>
<evidence type="ECO:0000256" key="3">
    <source>
        <dbReference type="RuleBase" id="RU362073"/>
    </source>
</evidence>
<keyword evidence="6" id="KW-0966">Cell projection</keyword>
<dbReference type="PANTHER" id="PTHR42792">
    <property type="entry name" value="FLAGELLIN"/>
    <property type="match status" value="1"/>
</dbReference>
<sequence length="293" mass="30895">MPQTINTNINSLNAQRNLNASQSSLAVSMQRLSSGLRVNSAKDDAAGLAIAERMNTQVRGMNVAIRNANDGISLAQTAEGALGKIGDNLQRMRELTVQARNATNSSSDKDSLNKEFEQLGSEIWRIINATTFNSKPILADTAGVAAGTGQTFQIGANTTANDSITVAALDLTADTTVTALLGTGGTIPFPALIDNTADFAALGTVIDNIDTALNTVNNTRATYGAIQSRFDAVISNLQVAVENQTAARSRIMDADFAQETANMSRAQILQQAGNAMVAQANQLPQQVLSLLQR</sequence>
<protein>
    <recommendedName>
        <fullName evidence="3">Flagellin</fullName>
    </recommendedName>
</protein>
<evidence type="ECO:0000256" key="2">
    <source>
        <dbReference type="ARBA" id="ARBA00023143"/>
    </source>
</evidence>
<dbReference type="EMBL" id="NISI01000001">
    <property type="protein sequence ID" value="OWR05842.1"/>
    <property type="molecule type" value="Genomic_DNA"/>
</dbReference>
<keyword evidence="6" id="KW-0969">Cilium</keyword>
<dbReference type="Pfam" id="PF00700">
    <property type="entry name" value="Flagellin_C"/>
    <property type="match status" value="1"/>
</dbReference>
<dbReference type="GO" id="GO:0009288">
    <property type="term" value="C:bacterial-type flagellum"/>
    <property type="evidence" value="ECO:0007669"/>
    <property type="project" value="UniProtKB-SubCell"/>
</dbReference>
<dbReference type="InterPro" id="IPR001029">
    <property type="entry name" value="Flagellin_N"/>
</dbReference>
<keyword evidence="2 3" id="KW-0975">Bacterial flagellum</keyword>
<evidence type="ECO:0000313" key="6">
    <source>
        <dbReference type="EMBL" id="OWR05842.1"/>
    </source>
</evidence>
<gene>
    <name evidence="6" type="ORF">CDO81_05215</name>
</gene>